<keyword evidence="2" id="KW-1185">Reference proteome</keyword>
<name>A0ABT9XKT1_9BACL</name>
<dbReference type="Proteomes" id="UP001232973">
    <property type="component" value="Unassembled WGS sequence"/>
</dbReference>
<gene>
    <name evidence="1" type="ORF">J2S03_002780</name>
</gene>
<evidence type="ECO:0000313" key="2">
    <source>
        <dbReference type="Proteomes" id="UP001232973"/>
    </source>
</evidence>
<sequence>MDPLDWTHQWEDFEMFMYVDGTAGEDAGIHMQVSRRTRGEGAEEWEILYDRTIAPLDTTDIAEAPGTEAWEERILRRHLQAHPELVDEEKAYVASFLQNEAK</sequence>
<reference evidence="1 2" key="1">
    <citation type="submission" date="2023-07" db="EMBL/GenBank/DDBJ databases">
        <title>Genomic Encyclopedia of Type Strains, Phase IV (KMG-IV): sequencing the most valuable type-strain genomes for metagenomic binning, comparative biology and taxonomic classification.</title>
        <authorList>
            <person name="Goeker M."/>
        </authorList>
    </citation>
    <scope>NUCLEOTIDE SEQUENCE [LARGE SCALE GENOMIC DNA]</scope>
    <source>
        <strain evidence="1 2">DSM 4006</strain>
    </source>
</reference>
<evidence type="ECO:0000313" key="1">
    <source>
        <dbReference type="EMBL" id="MDQ0190913.1"/>
    </source>
</evidence>
<protein>
    <submittedName>
        <fullName evidence="1">Uncharacterized protein</fullName>
    </submittedName>
</protein>
<dbReference type="EMBL" id="JAUSTP010000026">
    <property type="protein sequence ID" value="MDQ0190913.1"/>
    <property type="molecule type" value="Genomic_DNA"/>
</dbReference>
<proteinExistence type="predicted"/>
<dbReference type="RefSeq" id="WP_274456563.1">
    <property type="nucleotide sequence ID" value="NZ_CP067097.1"/>
</dbReference>
<comment type="caution">
    <text evidence="1">The sequence shown here is derived from an EMBL/GenBank/DDBJ whole genome shotgun (WGS) entry which is preliminary data.</text>
</comment>
<accession>A0ABT9XKT1</accession>
<organism evidence="1 2">
    <name type="scientific">Alicyclobacillus cycloheptanicus</name>
    <dbReference type="NCBI Taxonomy" id="1457"/>
    <lineage>
        <taxon>Bacteria</taxon>
        <taxon>Bacillati</taxon>
        <taxon>Bacillota</taxon>
        <taxon>Bacilli</taxon>
        <taxon>Bacillales</taxon>
        <taxon>Alicyclobacillaceae</taxon>
        <taxon>Alicyclobacillus</taxon>
    </lineage>
</organism>